<dbReference type="GO" id="GO:0008081">
    <property type="term" value="F:phosphoric diester hydrolase activity"/>
    <property type="evidence" value="ECO:0007669"/>
    <property type="project" value="InterPro"/>
</dbReference>
<dbReference type="GO" id="GO:0006629">
    <property type="term" value="P:lipid metabolic process"/>
    <property type="evidence" value="ECO:0007669"/>
    <property type="project" value="InterPro"/>
</dbReference>
<dbReference type="InterPro" id="IPR017946">
    <property type="entry name" value="PLC-like_Pdiesterase_TIM-brl"/>
</dbReference>
<dbReference type="EMBL" id="CM000785">
    <property type="protein sequence ID" value="AQL06046.1"/>
    <property type="molecule type" value="Genomic_DNA"/>
</dbReference>
<evidence type="ECO:0000313" key="1">
    <source>
        <dbReference type="EMBL" id="AQL06046.1"/>
    </source>
</evidence>
<organism evidence="1">
    <name type="scientific">Zea mays</name>
    <name type="common">Maize</name>
    <dbReference type="NCBI Taxonomy" id="4577"/>
    <lineage>
        <taxon>Eukaryota</taxon>
        <taxon>Viridiplantae</taxon>
        <taxon>Streptophyta</taxon>
        <taxon>Embryophyta</taxon>
        <taxon>Tracheophyta</taxon>
        <taxon>Spermatophyta</taxon>
        <taxon>Magnoliopsida</taxon>
        <taxon>Liliopsida</taxon>
        <taxon>Poales</taxon>
        <taxon>Poaceae</taxon>
        <taxon>PACMAD clade</taxon>
        <taxon>Panicoideae</taxon>
        <taxon>Andropogonodae</taxon>
        <taxon>Andropogoneae</taxon>
        <taxon>Tripsacinae</taxon>
        <taxon>Zea</taxon>
    </lineage>
</organism>
<dbReference type="SUPFAM" id="SSF51695">
    <property type="entry name" value="PLC-like phosphodiesterases"/>
    <property type="match status" value="1"/>
</dbReference>
<gene>
    <name evidence="1" type="ORF">ZEAMMB73_Zm00001d047275</name>
</gene>
<dbReference type="InterPro" id="IPR051057">
    <property type="entry name" value="PI-PLC_domain"/>
</dbReference>
<dbReference type="AlphaFoldDB" id="A0A1D6P894"/>
<protein>
    <submittedName>
        <fullName evidence="1">PLC-like phosphodiesterases superfamily protein</fullName>
    </submittedName>
</protein>
<accession>A0A1D6P894</accession>
<dbReference type="ExpressionAtlas" id="A0A1D6P894">
    <property type="expression patterns" value="baseline and differential"/>
</dbReference>
<dbReference type="PANTHER" id="PTHR13593">
    <property type="match status" value="1"/>
</dbReference>
<name>A0A1D6P894_MAIZE</name>
<dbReference type="Pfam" id="PF26178">
    <property type="entry name" value="PI-PLC_cat"/>
    <property type="match status" value="1"/>
</dbReference>
<reference evidence="1" key="1">
    <citation type="submission" date="2015-12" db="EMBL/GenBank/DDBJ databases">
        <title>Update maize B73 reference genome by single molecule sequencing technologies.</title>
        <authorList>
            <consortium name="Maize Genome Sequencing Project"/>
            <person name="Ware D."/>
        </authorList>
    </citation>
    <scope>NUCLEOTIDE SEQUENCE</scope>
    <source>
        <tissue evidence="1">Seedling</tissue>
    </source>
</reference>
<dbReference type="PANTHER" id="PTHR13593:SF51">
    <property type="entry name" value="F21F23.12 PROTEIN"/>
    <property type="match status" value="1"/>
</dbReference>
<proteinExistence type="predicted"/>
<sequence length="130" mass="13740">MGRSFSSTAAPVRPAALAAPPLLLFLLLGLLGAAAANVGDSCSTSADCGAGQWCFDCEPQLSGSHCVRSAATNPFQLINNSLPFNKYAYLTTHNAYAIVGEPSHTGIPRVTFDNQEDTVTDQLNVMYPTF</sequence>